<accession>A0A1T5EN06</accession>
<organism evidence="2 3">
    <name type="scientific">Parabacteroides chartae</name>
    <dbReference type="NCBI Taxonomy" id="1037355"/>
    <lineage>
        <taxon>Bacteria</taxon>
        <taxon>Pseudomonadati</taxon>
        <taxon>Bacteroidota</taxon>
        <taxon>Bacteroidia</taxon>
        <taxon>Bacteroidales</taxon>
        <taxon>Tannerellaceae</taxon>
        <taxon>Parabacteroides</taxon>
    </lineage>
</organism>
<dbReference type="AlphaFoldDB" id="A0A1T5EN06"/>
<name>A0A1T5EN06_9BACT</name>
<evidence type="ECO:0000313" key="3">
    <source>
        <dbReference type="Proteomes" id="UP000190852"/>
    </source>
</evidence>
<feature type="transmembrane region" description="Helical" evidence="1">
    <location>
        <begin position="60"/>
        <end position="79"/>
    </location>
</feature>
<evidence type="ECO:0008006" key="4">
    <source>
        <dbReference type="Google" id="ProtNLM"/>
    </source>
</evidence>
<feature type="transmembrane region" description="Helical" evidence="1">
    <location>
        <begin position="33"/>
        <end position="53"/>
    </location>
</feature>
<feature type="transmembrane region" description="Helical" evidence="1">
    <location>
        <begin position="12"/>
        <end position="27"/>
    </location>
</feature>
<feature type="transmembrane region" description="Helical" evidence="1">
    <location>
        <begin position="91"/>
        <end position="114"/>
    </location>
</feature>
<gene>
    <name evidence="2" type="ORF">SAMN05660349_03053</name>
</gene>
<evidence type="ECO:0000313" key="2">
    <source>
        <dbReference type="EMBL" id="SKB85334.1"/>
    </source>
</evidence>
<protein>
    <recommendedName>
        <fullName evidence="4">Transmembrane family 220, helix</fullName>
    </recommendedName>
</protein>
<keyword evidence="1" id="KW-0472">Membrane</keyword>
<dbReference type="EMBL" id="FUYQ01000029">
    <property type="protein sequence ID" value="SKB85334.1"/>
    <property type="molecule type" value="Genomic_DNA"/>
</dbReference>
<dbReference type="Proteomes" id="UP000190852">
    <property type="component" value="Unassembled WGS sequence"/>
</dbReference>
<sequence length="127" mass="14306">MKKMNLSKGIQYIPEVFIVLVAIYWFLDGLLATSYINYLMLAVILFMSLLVILKNKTMALFASLLIGLGSLYMIFAVLSEYSEFPRGDANGLKLLLTGAIIFLSTLLISILLPIKYFKRKQSLSQNT</sequence>
<keyword evidence="1" id="KW-0812">Transmembrane</keyword>
<keyword evidence="1" id="KW-1133">Transmembrane helix</keyword>
<evidence type="ECO:0000256" key="1">
    <source>
        <dbReference type="SAM" id="Phobius"/>
    </source>
</evidence>
<reference evidence="3" key="1">
    <citation type="submission" date="2017-02" db="EMBL/GenBank/DDBJ databases">
        <authorList>
            <person name="Varghese N."/>
            <person name="Submissions S."/>
        </authorList>
    </citation>
    <scope>NUCLEOTIDE SEQUENCE [LARGE SCALE GENOMIC DNA]</scope>
    <source>
        <strain evidence="3">DSM 24967</strain>
    </source>
</reference>
<keyword evidence="3" id="KW-1185">Reference proteome</keyword>
<proteinExistence type="predicted"/>
<dbReference type="RefSeq" id="WP_139376669.1">
    <property type="nucleotide sequence ID" value="NZ_FUYQ01000029.1"/>
</dbReference>